<dbReference type="EMBL" id="KV454428">
    <property type="protein sequence ID" value="ODQ81102.1"/>
    <property type="molecule type" value="Genomic_DNA"/>
</dbReference>
<reference evidence="2" key="1">
    <citation type="submission" date="2016-05" db="EMBL/GenBank/DDBJ databases">
        <title>Comparative genomics of biotechnologically important yeasts.</title>
        <authorList>
            <consortium name="DOE Joint Genome Institute"/>
            <person name="Riley R."/>
            <person name="Haridas S."/>
            <person name="Wolfe K.H."/>
            <person name="Lopes M.R."/>
            <person name="Hittinger C.T."/>
            <person name="Goker M."/>
            <person name="Salamov A."/>
            <person name="Wisecaver J."/>
            <person name="Long T.M."/>
            <person name="Aerts A.L."/>
            <person name="Barry K."/>
            <person name="Choi C."/>
            <person name="Clum A."/>
            <person name="Coughlan A.Y."/>
            <person name="Deshpande S."/>
            <person name="Douglass A.P."/>
            <person name="Hanson S.J."/>
            <person name="Klenk H.-P."/>
            <person name="Labutti K."/>
            <person name="Lapidus A."/>
            <person name="Lindquist E."/>
            <person name="Lipzen A."/>
            <person name="Meier-Kolthoff J.P."/>
            <person name="Ohm R.A."/>
            <person name="Otillar R.P."/>
            <person name="Pangilinan J."/>
            <person name="Peng Y."/>
            <person name="Rokas A."/>
            <person name="Rosa C.A."/>
            <person name="Scheuner C."/>
            <person name="Sibirny A.A."/>
            <person name="Slot J.C."/>
            <person name="Stielow J.B."/>
            <person name="Sun H."/>
            <person name="Kurtzman C.P."/>
            <person name="Blackwell M."/>
            <person name="Grigoriev I.V."/>
            <person name="Jeffries T.W."/>
        </authorList>
    </citation>
    <scope>NUCLEOTIDE SEQUENCE [LARGE SCALE GENOMIC DNA]</scope>
    <source>
        <strain evidence="2">NRRL Y-12698</strain>
    </source>
</reference>
<proteinExistence type="predicted"/>
<dbReference type="GeneID" id="30144786"/>
<accession>A0A1E3QVK3</accession>
<dbReference type="RefSeq" id="XP_018986430.1">
    <property type="nucleotide sequence ID" value="XM_019126932.1"/>
</dbReference>
<evidence type="ECO:0000313" key="2">
    <source>
        <dbReference type="Proteomes" id="UP000094336"/>
    </source>
</evidence>
<sequence length="123" mass="13457">MGLVTNSSVCPGYPAYKNSFSRVASAPRISWRVPRLRGTRLSQRRCAIADTMAGKSCPQDNLLSSCTSATLLLKTFHSRVLPVCRCPFSVPTLAQYSLLSRTNGHNCYYLQEACQPGGCCYNG</sequence>
<dbReference type="Proteomes" id="UP000094336">
    <property type="component" value="Unassembled WGS sequence"/>
</dbReference>
<gene>
    <name evidence="1" type="ORF">BABINDRAFT_120070</name>
</gene>
<organism evidence="1 2">
    <name type="scientific">Babjeviella inositovora NRRL Y-12698</name>
    <dbReference type="NCBI Taxonomy" id="984486"/>
    <lineage>
        <taxon>Eukaryota</taxon>
        <taxon>Fungi</taxon>
        <taxon>Dikarya</taxon>
        <taxon>Ascomycota</taxon>
        <taxon>Saccharomycotina</taxon>
        <taxon>Pichiomycetes</taxon>
        <taxon>Serinales incertae sedis</taxon>
        <taxon>Babjeviella</taxon>
    </lineage>
</organism>
<name>A0A1E3QVK3_9ASCO</name>
<dbReference type="AlphaFoldDB" id="A0A1E3QVK3"/>
<protein>
    <submittedName>
        <fullName evidence="1">Uncharacterized protein</fullName>
    </submittedName>
</protein>
<keyword evidence="2" id="KW-1185">Reference proteome</keyword>
<evidence type="ECO:0000313" key="1">
    <source>
        <dbReference type="EMBL" id="ODQ81102.1"/>
    </source>
</evidence>